<dbReference type="GO" id="GO:0003724">
    <property type="term" value="F:RNA helicase activity"/>
    <property type="evidence" value="ECO:0007669"/>
    <property type="project" value="UniProtKB-EC"/>
</dbReference>
<dbReference type="OrthoDB" id="1191041at2759"/>
<feature type="domain" description="Helicase C-terminal" evidence="12">
    <location>
        <begin position="255"/>
        <end position="462"/>
    </location>
</feature>
<evidence type="ECO:0000313" key="16">
    <source>
        <dbReference type="WBParaSite" id="TCLT_0000893901-mRNA-1"/>
    </source>
</evidence>
<dbReference type="Pfam" id="PF00270">
    <property type="entry name" value="DEAD"/>
    <property type="match status" value="1"/>
</dbReference>
<keyword evidence="4" id="KW-0347">Helicase</keyword>
<feature type="short sequence motif" description="Q motif" evidence="9">
    <location>
        <begin position="33"/>
        <end position="61"/>
    </location>
</feature>
<dbReference type="SMART" id="SM00487">
    <property type="entry name" value="DEXDc"/>
    <property type="match status" value="1"/>
</dbReference>
<evidence type="ECO:0000259" key="12">
    <source>
        <dbReference type="PROSITE" id="PS51194"/>
    </source>
</evidence>
<dbReference type="PROSITE" id="PS51195">
    <property type="entry name" value="Q_MOTIF"/>
    <property type="match status" value="1"/>
</dbReference>
<dbReference type="Pfam" id="PF00271">
    <property type="entry name" value="Helicase_C"/>
    <property type="match status" value="1"/>
</dbReference>
<dbReference type="InterPro" id="IPR011545">
    <property type="entry name" value="DEAD/DEAH_box_helicase_dom"/>
</dbReference>
<evidence type="ECO:0000256" key="6">
    <source>
        <dbReference type="ARBA" id="ARBA00022884"/>
    </source>
</evidence>
<reference evidence="16" key="1">
    <citation type="submission" date="2017-02" db="UniProtKB">
        <authorList>
            <consortium name="WormBaseParasite"/>
        </authorList>
    </citation>
    <scope>IDENTIFICATION</scope>
</reference>
<evidence type="ECO:0000256" key="7">
    <source>
        <dbReference type="ARBA" id="ARBA00038041"/>
    </source>
</evidence>
<keyword evidence="15" id="KW-1185">Reference proteome</keyword>
<evidence type="ECO:0000256" key="3">
    <source>
        <dbReference type="ARBA" id="ARBA00022801"/>
    </source>
</evidence>
<keyword evidence="5" id="KW-0067">ATP-binding</keyword>
<evidence type="ECO:0000256" key="2">
    <source>
        <dbReference type="ARBA" id="ARBA00022741"/>
    </source>
</evidence>
<dbReference type="EC" id="3.6.4.13" evidence="1"/>
<evidence type="ECO:0000313" key="14">
    <source>
        <dbReference type="EMBL" id="VDN06520.1"/>
    </source>
</evidence>
<keyword evidence="3" id="KW-0378">Hydrolase</keyword>
<dbReference type="EMBL" id="UYYF01004703">
    <property type="protein sequence ID" value="VDN06520.1"/>
    <property type="molecule type" value="Genomic_DNA"/>
</dbReference>
<protein>
    <recommendedName>
        <fullName evidence="1">RNA helicase</fullName>
        <ecNumber evidence="1">3.6.4.13</ecNumber>
    </recommendedName>
</protein>
<feature type="compositionally biased region" description="Basic residues" evidence="10">
    <location>
        <begin position="557"/>
        <end position="578"/>
    </location>
</feature>
<dbReference type="PROSITE" id="PS51194">
    <property type="entry name" value="HELICASE_CTER"/>
    <property type="match status" value="1"/>
</dbReference>
<dbReference type="Proteomes" id="UP000276776">
    <property type="component" value="Unassembled WGS sequence"/>
</dbReference>
<proteinExistence type="inferred from homology"/>
<evidence type="ECO:0000256" key="10">
    <source>
        <dbReference type="SAM" id="MobiDB-lite"/>
    </source>
</evidence>
<dbReference type="SUPFAM" id="SSF52540">
    <property type="entry name" value="P-loop containing nucleoside triphosphate hydrolases"/>
    <property type="match status" value="2"/>
</dbReference>
<dbReference type="Gene3D" id="3.40.50.300">
    <property type="entry name" value="P-loop containing nucleotide triphosphate hydrolases"/>
    <property type="match status" value="2"/>
</dbReference>
<organism evidence="16">
    <name type="scientific">Thelazia callipaeda</name>
    <name type="common">Oriental eyeworm</name>
    <name type="synonym">Parasitic nematode</name>
    <dbReference type="NCBI Taxonomy" id="103827"/>
    <lineage>
        <taxon>Eukaryota</taxon>
        <taxon>Metazoa</taxon>
        <taxon>Ecdysozoa</taxon>
        <taxon>Nematoda</taxon>
        <taxon>Chromadorea</taxon>
        <taxon>Rhabditida</taxon>
        <taxon>Spirurina</taxon>
        <taxon>Spiruromorpha</taxon>
        <taxon>Thelazioidea</taxon>
        <taxon>Thelaziidae</taxon>
        <taxon>Thelazia</taxon>
    </lineage>
</organism>
<feature type="domain" description="Helicase ATP-binding" evidence="11">
    <location>
        <begin position="64"/>
        <end position="242"/>
    </location>
</feature>
<evidence type="ECO:0000259" key="13">
    <source>
        <dbReference type="PROSITE" id="PS51195"/>
    </source>
</evidence>
<dbReference type="GO" id="GO:0016787">
    <property type="term" value="F:hydrolase activity"/>
    <property type="evidence" value="ECO:0007669"/>
    <property type="project" value="UniProtKB-KW"/>
</dbReference>
<feature type="region of interest" description="Disordered" evidence="10">
    <location>
        <begin position="357"/>
        <end position="377"/>
    </location>
</feature>
<dbReference type="SMART" id="SM00490">
    <property type="entry name" value="HELICc"/>
    <property type="match status" value="1"/>
</dbReference>
<dbReference type="PANTHER" id="PTHR47959:SF21">
    <property type="entry name" value="DEAD-BOX HELICASE 56"/>
    <property type="match status" value="1"/>
</dbReference>
<feature type="region of interest" description="Disordered" evidence="10">
    <location>
        <begin position="556"/>
        <end position="589"/>
    </location>
</feature>
<evidence type="ECO:0000256" key="5">
    <source>
        <dbReference type="ARBA" id="ARBA00022840"/>
    </source>
</evidence>
<dbReference type="CDD" id="cd18787">
    <property type="entry name" value="SF2_C_DEAD"/>
    <property type="match status" value="1"/>
</dbReference>
<dbReference type="STRING" id="103827.A0A0N5D7A0"/>
<accession>A0A0N5D7A0</accession>
<name>A0A0N5D7A0_THECL</name>
<dbReference type="GO" id="GO:0005829">
    <property type="term" value="C:cytosol"/>
    <property type="evidence" value="ECO:0007669"/>
    <property type="project" value="TreeGrafter"/>
</dbReference>
<evidence type="ECO:0000256" key="8">
    <source>
        <dbReference type="ARBA" id="ARBA00047984"/>
    </source>
</evidence>
<dbReference type="InterPro" id="IPR027417">
    <property type="entry name" value="P-loop_NTPase"/>
</dbReference>
<keyword evidence="6" id="KW-0694">RNA-binding</keyword>
<evidence type="ECO:0000313" key="15">
    <source>
        <dbReference type="Proteomes" id="UP000276776"/>
    </source>
</evidence>
<keyword evidence="2" id="KW-0547">Nucleotide-binding</keyword>
<comment type="catalytic activity">
    <reaction evidence="8">
        <text>ATP + H2O = ADP + phosphate + H(+)</text>
        <dbReference type="Rhea" id="RHEA:13065"/>
        <dbReference type="ChEBI" id="CHEBI:15377"/>
        <dbReference type="ChEBI" id="CHEBI:15378"/>
        <dbReference type="ChEBI" id="CHEBI:30616"/>
        <dbReference type="ChEBI" id="CHEBI:43474"/>
        <dbReference type="ChEBI" id="CHEBI:456216"/>
        <dbReference type="EC" id="3.6.4.13"/>
    </reaction>
</comment>
<dbReference type="AlphaFoldDB" id="A0A0N5D7A0"/>
<dbReference type="InterPro" id="IPR014001">
    <property type="entry name" value="Helicase_ATP-bd"/>
</dbReference>
<dbReference type="PANTHER" id="PTHR47959">
    <property type="entry name" value="ATP-DEPENDENT RNA HELICASE RHLE-RELATED"/>
    <property type="match status" value="1"/>
</dbReference>
<evidence type="ECO:0000259" key="11">
    <source>
        <dbReference type="PROSITE" id="PS51192"/>
    </source>
</evidence>
<reference evidence="14 15" key="2">
    <citation type="submission" date="2018-11" db="EMBL/GenBank/DDBJ databases">
        <authorList>
            <consortium name="Pathogen Informatics"/>
        </authorList>
    </citation>
    <scope>NUCLEOTIDE SEQUENCE [LARGE SCALE GENOMIC DNA]</scope>
</reference>
<feature type="domain" description="DEAD-box RNA helicase Q" evidence="13">
    <location>
        <begin position="33"/>
        <end position="61"/>
    </location>
</feature>
<gene>
    <name evidence="14" type="ORF">TCLT_LOCUS8928</name>
</gene>
<dbReference type="WBParaSite" id="TCLT_0000893901-mRNA-1">
    <property type="protein sequence ID" value="TCLT_0000893901-mRNA-1"/>
    <property type="gene ID" value="TCLT_0000893901"/>
</dbReference>
<dbReference type="PROSITE" id="PS51192">
    <property type="entry name" value="HELICASE_ATP_BIND_1"/>
    <property type="match status" value="1"/>
</dbReference>
<sequence>MIHYLLFQSRKSITYPSASFESFESTAVSNVIATFKDFGLDEQILKVIGELGWECPTLVQSQMIPFVFEHKNILARARTGSGKTAAYMLPIVQMILQLRCNSASKDEVGPFALFIVPSKELAKQTYELLCKLTEKFPFLMSMNFAEQNTDVDDDWLSDAPDFVVSTPSRLLHALRKHEAPCKSVKHVVLDEADLLLSFGYAEEMRVIKSFLPSHHQTVFTSATMTENVEALKEVYVTGSVVLMKLKEGQLPNSDQLSQYHIFCQNEEERFAIFLALLKLKLIVGKSIIFVKDTNRCYQLGLFLQAFNIRSCILNAQMPVNSRCHVVEEFNEGRYTYVIASDINDVSGELQTFVKQEDDNNNVSDEKKKIKRKKSKNLDKESGVSRGIDFHHVANVINFDFPTSVDSYIHRVGRTARGWNKGNALSFVSPSERSFLEIVQEEIDAQLGHRTIAPYEVRVKELESFILRAREVLAACTKTAIREARLGEIRAELLRSKQLETYFAKNPRERAALEHDKKLFSVNLHNPAIGDVPDYMGNDFTVPLSLRGVNNYRNQLDKKKRKRKYKRVRPTSHQIKYRKKMDDPLQSFSL</sequence>
<dbReference type="InterPro" id="IPR001650">
    <property type="entry name" value="Helicase_C-like"/>
</dbReference>
<dbReference type="GO" id="GO:0003723">
    <property type="term" value="F:RNA binding"/>
    <property type="evidence" value="ECO:0007669"/>
    <property type="project" value="UniProtKB-KW"/>
</dbReference>
<evidence type="ECO:0000256" key="9">
    <source>
        <dbReference type="PROSITE-ProRule" id="PRU00552"/>
    </source>
</evidence>
<dbReference type="GO" id="GO:0005524">
    <property type="term" value="F:ATP binding"/>
    <property type="evidence" value="ECO:0007669"/>
    <property type="project" value="UniProtKB-KW"/>
</dbReference>
<evidence type="ECO:0000256" key="1">
    <source>
        <dbReference type="ARBA" id="ARBA00012552"/>
    </source>
</evidence>
<comment type="similarity">
    <text evidence="7">Belongs to the DEAD box helicase family. DDX56/DBP9 subfamily.</text>
</comment>
<dbReference type="InterPro" id="IPR014014">
    <property type="entry name" value="RNA_helicase_DEAD_Q_motif"/>
</dbReference>
<dbReference type="OMA" id="NASEQCV"/>
<dbReference type="InterPro" id="IPR050079">
    <property type="entry name" value="DEAD_box_RNA_helicase"/>
</dbReference>
<evidence type="ECO:0000256" key="4">
    <source>
        <dbReference type="ARBA" id="ARBA00022806"/>
    </source>
</evidence>